<organism evidence="8 9">
    <name type="scientific">Rhynchophorus ferrugineus</name>
    <name type="common">Red palm weevil</name>
    <name type="synonym">Curculio ferrugineus</name>
    <dbReference type="NCBI Taxonomy" id="354439"/>
    <lineage>
        <taxon>Eukaryota</taxon>
        <taxon>Metazoa</taxon>
        <taxon>Ecdysozoa</taxon>
        <taxon>Arthropoda</taxon>
        <taxon>Hexapoda</taxon>
        <taxon>Insecta</taxon>
        <taxon>Pterygota</taxon>
        <taxon>Neoptera</taxon>
        <taxon>Endopterygota</taxon>
        <taxon>Coleoptera</taxon>
        <taxon>Polyphaga</taxon>
        <taxon>Cucujiformia</taxon>
        <taxon>Curculionidae</taxon>
        <taxon>Dryophthorinae</taxon>
        <taxon>Rhynchophorus</taxon>
    </lineage>
</organism>
<evidence type="ECO:0000256" key="4">
    <source>
        <dbReference type="ARBA" id="ARBA00036539"/>
    </source>
</evidence>
<protein>
    <recommendedName>
        <fullName evidence="5 7">5-formyltetrahydrofolate cyclo-ligase</fullName>
        <ecNumber evidence="5 7">6.3.3.2</ecNumber>
    </recommendedName>
</protein>
<evidence type="ECO:0000256" key="1">
    <source>
        <dbReference type="ARBA" id="ARBA00010638"/>
    </source>
</evidence>
<name>A0A834MKQ4_RHYFE</name>
<dbReference type="NCBIfam" id="TIGR02727">
    <property type="entry name" value="MTHFS_bact"/>
    <property type="match status" value="1"/>
</dbReference>
<dbReference type="InterPro" id="IPR037171">
    <property type="entry name" value="NagB/RpiA_transferase-like"/>
</dbReference>
<evidence type="ECO:0000256" key="7">
    <source>
        <dbReference type="RuleBase" id="RU361279"/>
    </source>
</evidence>
<dbReference type="PANTHER" id="PTHR23407">
    <property type="entry name" value="ATPASE INHIBITOR/5-FORMYLTETRAHYDROFOLATE CYCLO-LIGASE"/>
    <property type="match status" value="1"/>
</dbReference>
<dbReference type="InterPro" id="IPR002698">
    <property type="entry name" value="FTHF_cligase"/>
</dbReference>
<comment type="similarity">
    <text evidence="1 7">Belongs to the 5-formyltetrahydrofolate cyclo-ligase family.</text>
</comment>
<evidence type="ECO:0000313" key="8">
    <source>
        <dbReference type="EMBL" id="KAF7285946.1"/>
    </source>
</evidence>
<evidence type="ECO:0000256" key="6">
    <source>
        <dbReference type="PIRSR" id="PIRSR006806-1"/>
    </source>
</evidence>
<feature type="binding site" evidence="6">
    <location>
        <begin position="7"/>
        <end position="11"/>
    </location>
    <ligand>
        <name>ATP</name>
        <dbReference type="ChEBI" id="CHEBI:30616"/>
    </ligand>
</feature>
<dbReference type="SUPFAM" id="SSF100950">
    <property type="entry name" value="NagB/RpiA/CoA transferase-like"/>
    <property type="match status" value="1"/>
</dbReference>
<dbReference type="PIRSF" id="PIRSF006806">
    <property type="entry name" value="FTHF_cligase"/>
    <property type="match status" value="1"/>
</dbReference>
<dbReference type="EC" id="6.3.3.2" evidence="5 7"/>
<evidence type="ECO:0000313" key="9">
    <source>
        <dbReference type="Proteomes" id="UP000625711"/>
    </source>
</evidence>
<dbReference type="FunFam" id="3.40.50.10420:FF:000007">
    <property type="entry name" value="5-formyltetrahydrofolate cyclo-ligase"/>
    <property type="match status" value="1"/>
</dbReference>
<dbReference type="EMBL" id="JAACXV010000040">
    <property type="protein sequence ID" value="KAF7285946.1"/>
    <property type="molecule type" value="Genomic_DNA"/>
</dbReference>
<dbReference type="Proteomes" id="UP000625711">
    <property type="component" value="Unassembled WGS sequence"/>
</dbReference>
<gene>
    <name evidence="8" type="ORF">GWI33_008918</name>
</gene>
<dbReference type="InterPro" id="IPR024185">
    <property type="entry name" value="FTHF_cligase-like_sf"/>
</dbReference>
<comment type="catalytic activity">
    <reaction evidence="4 7">
        <text>(6S)-5-formyl-5,6,7,8-tetrahydrofolate + ATP = (6R)-5,10-methenyltetrahydrofolate + ADP + phosphate</text>
        <dbReference type="Rhea" id="RHEA:10488"/>
        <dbReference type="ChEBI" id="CHEBI:30616"/>
        <dbReference type="ChEBI" id="CHEBI:43474"/>
        <dbReference type="ChEBI" id="CHEBI:57455"/>
        <dbReference type="ChEBI" id="CHEBI:57457"/>
        <dbReference type="ChEBI" id="CHEBI:456216"/>
        <dbReference type="EC" id="6.3.3.2"/>
    </reaction>
</comment>
<dbReference type="Gene3D" id="3.40.50.10420">
    <property type="entry name" value="NagB/RpiA/CoA transferase-like"/>
    <property type="match status" value="1"/>
</dbReference>
<dbReference type="OrthoDB" id="2015992at2759"/>
<dbReference type="GO" id="GO:0005524">
    <property type="term" value="F:ATP binding"/>
    <property type="evidence" value="ECO:0007669"/>
    <property type="project" value="UniProtKB-KW"/>
</dbReference>
<keyword evidence="7" id="KW-0479">Metal-binding</keyword>
<evidence type="ECO:0000256" key="2">
    <source>
        <dbReference type="ARBA" id="ARBA00022741"/>
    </source>
</evidence>
<dbReference type="GO" id="GO:0046872">
    <property type="term" value="F:metal ion binding"/>
    <property type="evidence" value="ECO:0007669"/>
    <property type="project" value="UniProtKB-KW"/>
</dbReference>
<accession>A0A834MKQ4</accession>
<dbReference type="GO" id="GO:0005739">
    <property type="term" value="C:mitochondrion"/>
    <property type="evidence" value="ECO:0007669"/>
    <property type="project" value="TreeGrafter"/>
</dbReference>
<dbReference type="AlphaFoldDB" id="A0A834MKQ4"/>
<keyword evidence="3 6" id="KW-0067">ATP-binding</keyword>
<dbReference type="PANTHER" id="PTHR23407:SF1">
    <property type="entry name" value="5-FORMYLTETRAHYDROFOLATE CYCLO-LIGASE"/>
    <property type="match status" value="1"/>
</dbReference>
<reference evidence="8" key="1">
    <citation type="submission" date="2020-08" db="EMBL/GenBank/DDBJ databases">
        <title>Genome sequencing and assembly of the red palm weevil Rhynchophorus ferrugineus.</title>
        <authorList>
            <person name="Dias G.B."/>
            <person name="Bergman C.M."/>
            <person name="Manee M."/>
        </authorList>
    </citation>
    <scope>NUCLEOTIDE SEQUENCE</scope>
    <source>
        <strain evidence="8">AA-2017</strain>
        <tissue evidence="8">Whole larva</tissue>
    </source>
</reference>
<sequence length="193" mass="22287">MSIKETKNALRVEIKRIIASLSKEEKRRQSSVVFEKLLKLRVFQNSRRIAVYLSLSDEIDTEPIVRNILENGRDCFIPRCSKTDMQMVKLNSMRDWETLPPAKWDIKQPRLTETREDAFENGGLDLVICPGVAFTKYGHRLGHGSGYYDKFFAKLRLIQSPPPPTVALAFREQVVDKIPCEETDILIDNVLYE</sequence>
<dbReference type="GO" id="GO:0035999">
    <property type="term" value="P:tetrahydrofolate interconversion"/>
    <property type="evidence" value="ECO:0007669"/>
    <property type="project" value="TreeGrafter"/>
</dbReference>
<keyword evidence="2 6" id="KW-0547">Nucleotide-binding</keyword>
<dbReference type="GO" id="GO:0009396">
    <property type="term" value="P:folic acid-containing compound biosynthetic process"/>
    <property type="evidence" value="ECO:0007669"/>
    <property type="project" value="TreeGrafter"/>
</dbReference>
<dbReference type="Pfam" id="PF01812">
    <property type="entry name" value="5-FTHF_cyc-lig"/>
    <property type="match status" value="1"/>
</dbReference>
<keyword evidence="9" id="KW-1185">Reference proteome</keyword>
<feature type="binding site" evidence="6">
    <location>
        <begin position="140"/>
        <end position="148"/>
    </location>
    <ligand>
        <name>ATP</name>
        <dbReference type="ChEBI" id="CHEBI:30616"/>
    </ligand>
</feature>
<evidence type="ECO:0000256" key="5">
    <source>
        <dbReference type="ARBA" id="ARBA00038966"/>
    </source>
</evidence>
<comment type="cofactor">
    <cofactor evidence="7">
        <name>Mg(2+)</name>
        <dbReference type="ChEBI" id="CHEBI:18420"/>
    </cofactor>
</comment>
<evidence type="ECO:0000256" key="3">
    <source>
        <dbReference type="ARBA" id="ARBA00022840"/>
    </source>
</evidence>
<feature type="binding site" evidence="6">
    <location>
        <position position="53"/>
    </location>
    <ligand>
        <name>substrate</name>
    </ligand>
</feature>
<proteinExistence type="inferred from homology"/>
<comment type="caution">
    <text evidence="8">The sequence shown here is derived from an EMBL/GenBank/DDBJ whole genome shotgun (WGS) entry which is preliminary data.</text>
</comment>
<keyword evidence="7" id="KW-0460">Magnesium</keyword>
<feature type="binding site" evidence="6">
    <location>
        <position position="58"/>
    </location>
    <ligand>
        <name>substrate</name>
    </ligand>
</feature>
<dbReference type="GO" id="GO:0030272">
    <property type="term" value="F:5-formyltetrahydrofolate cyclo-ligase activity"/>
    <property type="evidence" value="ECO:0007669"/>
    <property type="project" value="UniProtKB-EC"/>
</dbReference>